<organism evidence="1 2">
    <name type="scientific">Melia azedarach</name>
    <name type="common">Chinaberry tree</name>
    <dbReference type="NCBI Taxonomy" id="155640"/>
    <lineage>
        <taxon>Eukaryota</taxon>
        <taxon>Viridiplantae</taxon>
        <taxon>Streptophyta</taxon>
        <taxon>Embryophyta</taxon>
        <taxon>Tracheophyta</taxon>
        <taxon>Spermatophyta</taxon>
        <taxon>Magnoliopsida</taxon>
        <taxon>eudicotyledons</taxon>
        <taxon>Gunneridae</taxon>
        <taxon>Pentapetalae</taxon>
        <taxon>rosids</taxon>
        <taxon>malvids</taxon>
        <taxon>Sapindales</taxon>
        <taxon>Meliaceae</taxon>
        <taxon>Melia</taxon>
    </lineage>
</organism>
<keyword evidence="2" id="KW-1185">Reference proteome</keyword>
<evidence type="ECO:0000313" key="2">
    <source>
        <dbReference type="Proteomes" id="UP001164539"/>
    </source>
</evidence>
<comment type="caution">
    <text evidence="1">The sequence shown here is derived from an EMBL/GenBank/DDBJ whole genome shotgun (WGS) entry which is preliminary data.</text>
</comment>
<accession>A0ACC1Z4S2</accession>
<evidence type="ECO:0000313" key="1">
    <source>
        <dbReference type="EMBL" id="KAJ4730020.1"/>
    </source>
</evidence>
<name>A0ACC1Z4S2_MELAZ</name>
<gene>
    <name evidence="1" type="ORF">OWV82_002707</name>
</gene>
<proteinExistence type="predicted"/>
<reference evidence="1 2" key="1">
    <citation type="journal article" date="2023" name="Science">
        <title>Complex scaffold remodeling in plant triterpene biosynthesis.</title>
        <authorList>
            <person name="De La Pena R."/>
            <person name="Hodgson H."/>
            <person name="Liu J.C."/>
            <person name="Stephenson M.J."/>
            <person name="Martin A.C."/>
            <person name="Owen C."/>
            <person name="Harkess A."/>
            <person name="Leebens-Mack J."/>
            <person name="Jimenez L.E."/>
            <person name="Osbourn A."/>
            <person name="Sattely E.S."/>
        </authorList>
    </citation>
    <scope>NUCLEOTIDE SEQUENCE [LARGE SCALE GENOMIC DNA]</scope>
    <source>
        <strain evidence="2">cv. JPN11</strain>
        <tissue evidence="1">Leaf</tissue>
    </source>
</reference>
<sequence>MANDADKFSHLPDDIIVLIISFLPFIDAYRLCLSRKDWREKALWLYCTCLDLHEIHFLLPGTRQYWLSIGKRVQSMEMKRIGKIRYVDFLNKTVTNLASPSLSKFSFRFYYSSDRYHENIDKWIKVALSKGVKELSIDFSDGDPLEPQPMLLTPQYVLPNFLYQDGMCLKVLNISSCGLGYCNFQGFIRLRTLTLTRVRLFWGEIEHMVVSCPYLETMSLVECYRLIKVHISFVFLRLKKFILRHCEPLTLGVELCFQDFNISSMQEEWCNSVSANYLISMK</sequence>
<protein>
    <submittedName>
        <fullName evidence="1">F-box protein</fullName>
    </submittedName>
</protein>
<dbReference type="EMBL" id="CM051394">
    <property type="protein sequence ID" value="KAJ4730020.1"/>
    <property type="molecule type" value="Genomic_DNA"/>
</dbReference>
<dbReference type="Proteomes" id="UP001164539">
    <property type="component" value="Chromosome 1"/>
</dbReference>